<feature type="region of interest" description="Disordered" evidence="1">
    <location>
        <begin position="304"/>
        <end position="396"/>
    </location>
</feature>
<protein>
    <submittedName>
        <fullName evidence="4">Uncharacterized protein</fullName>
    </submittedName>
</protein>
<keyword evidence="3" id="KW-0732">Signal</keyword>
<evidence type="ECO:0000313" key="4">
    <source>
        <dbReference type="EMBL" id="KAL1841620.1"/>
    </source>
</evidence>
<keyword evidence="5" id="KW-1185">Reference proteome</keyword>
<evidence type="ECO:0000256" key="2">
    <source>
        <dbReference type="SAM" id="Phobius"/>
    </source>
</evidence>
<keyword evidence="2" id="KW-0812">Transmembrane</keyword>
<dbReference type="EMBL" id="JAZGSY010000069">
    <property type="protein sequence ID" value="KAL1841620.1"/>
    <property type="molecule type" value="Genomic_DNA"/>
</dbReference>
<dbReference type="Proteomes" id="UP001583172">
    <property type="component" value="Unassembled WGS sequence"/>
</dbReference>
<sequence length="477" mass="45565">MHFTTKTLVSVLLAAAAQEAAAAPQREAAGDAQTFTIQTVAVSDDAQTASSSDAAPTAAPTISVSNPAGAATPIPPEVLASIQSSAAAAASSAAEANERAAQSGLRPLPGLQTAGDSATLRPLPGLDTGVVAPTETASDVLASLTNIIALPTATESATVSLRPLPGLDLGAGAGAGAQVSLVPLPGLSTLTSALPSVETSSAVESISTVAPVIGSFTQIVGGVVGTFTLSSLSSTDSAAASPTSTLAGVGSFTQIVGAPSATADQGTDVAQPTGGLAPLPDANAGVGGDSTLSTLPGLNTDIAATDSLQPLPTGDNTDSVSVDPTGTDSLDALPTDDNLAESTGSLRPLPGLTDSTGDVTGSLQPLPTGDSATDSATDSLDSLTSTDVPPATGTGVAALPTGLTTLTTVSNGVTSTLTTAASAVTSSPGAASTGLPPVEAGAARIAGSGPGGVVVAAVAGLVGVMGFLMMARDVSDD</sequence>
<feature type="compositionally biased region" description="Polar residues" evidence="1">
    <location>
        <begin position="306"/>
        <end position="328"/>
    </location>
</feature>
<evidence type="ECO:0000313" key="5">
    <source>
        <dbReference type="Proteomes" id="UP001583172"/>
    </source>
</evidence>
<keyword evidence="2" id="KW-1133">Transmembrane helix</keyword>
<feature type="chain" id="PRO_5046031806" evidence="3">
    <location>
        <begin position="23"/>
        <end position="477"/>
    </location>
</feature>
<feature type="compositionally biased region" description="Low complexity" evidence="1">
    <location>
        <begin position="368"/>
        <end position="396"/>
    </location>
</feature>
<feature type="transmembrane region" description="Helical" evidence="2">
    <location>
        <begin position="451"/>
        <end position="471"/>
    </location>
</feature>
<feature type="region of interest" description="Disordered" evidence="1">
    <location>
        <begin position="98"/>
        <end position="120"/>
    </location>
</feature>
<name>A0ABR3VIA5_HUMIN</name>
<evidence type="ECO:0000256" key="3">
    <source>
        <dbReference type="SAM" id="SignalP"/>
    </source>
</evidence>
<keyword evidence="2" id="KW-0472">Membrane</keyword>
<organism evidence="4 5">
    <name type="scientific">Humicola insolens</name>
    <name type="common">Soft-rot fungus</name>
    <dbReference type="NCBI Taxonomy" id="85995"/>
    <lineage>
        <taxon>Eukaryota</taxon>
        <taxon>Fungi</taxon>
        <taxon>Dikarya</taxon>
        <taxon>Ascomycota</taxon>
        <taxon>Pezizomycotina</taxon>
        <taxon>Sordariomycetes</taxon>
        <taxon>Sordariomycetidae</taxon>
        <taxon>Sordariales</taxon>
        <taxon>Chaetomiaceae</taxon>
        <taxon>Mycothermus</taxon>
    </lineage>
</organism>
<feature type="region of interest" description="Disordered" evidence="1">
    <location>
        <begin position="263"/>
        <end position="292"/>
    </location>
</feature>
<accession>A0ABR3VIA5</accession>
<comment type="caution">
    <text evidence="4">The sequence shown here is derived from an EMBL/GenBank/DDBJ whole genome shotgun (WGS) entry which is preliminary data.</text>
</comment>
<reference evidence="4 5" key="1">
    <citation type="journal article" date="2024" name="Commun. Biol.">
        <title>Comparative genomic analysis of thermophilic fungi reveals convergent evolutionary adaptations and gene losses.</title>
        <authorList>
            <person name="Steindorff A.S."/>
            <person name="Aguilar-Pontes M.V."/>
            <person name="Robinson A.J."/>
            <person name="Andreopoulos B."/>
            <person name="LaButti K."/>
            <person name="Kuo A."/>
            <person name="Mondo S."/>
            <person name="Riley R."/>
            <person name="Otillar R."/>
            <person name="Haridas S."/>
            <person name="Lipzen A."/>
            <person name="Grimwood J."/>
            <person name="Schmutz J."/>
            <person name="Clum A."/>
            <person name="Reid I.D."/>
            <person name="Moisan M.C."/>
            <person name="Butler G."/>
            <person name="Nguyen T.T.M."/>
            <person name="Dewar K."/>
            <person name="Conant G."/>
            <person name="Drula E."/>
            <person name="Henrissat B."/>
            <person name="Hansel C."/>
            <person name="Singer S."/>
            <person name="Hutchinson M.I."/>
            <person name="de Vries R.P."/>
            <person name="Natvig D.O."/>
            <person name="Powell A.J."/>
            <person name="Tsang A."/>
            <person name="Grigoriev I.V."/>
        </authorList>
    </citation>
    <scope>NUCLEOTIDE SEQUENCE [LARGE SCALE GENOMIC DNA]</scope>
    <source>
        <strain evidence="4 5">CBS 620.91</strain>
    </source>
</reference>
<proteinExistence type="predicted"/>
<evidence type="ECO:0000256" key="1">
    <source>
        <dbReference type="SAM" id="MobiDB-lite"/>
    </source>
</evidence>
<feature type="signal peptide" evidence="3">
    <location>
        <begin position="1"/>
        <end position="22"/>
    </location>
</feature>
<feature type="compositionally biased region" description="Polar residues" evidence="1">
    <location>
        <begin position="353"/>
        <end position="365"/>
    </location>
</feature>
<gene>
    <name evidence="4" type="ORF">VTJ49DRAFT_6797</name>
</gene>